<evidence type="ECO:0000313" key="2">
    <source>
        <dbReference type="EMBL" id="KUO42267.1"/>
    </source>
</evidence>
<dbReference type="Gene3D" id="1.20.1110.10">
    <property type="entry name" value="Calcium-transporting ATPase, transmembrane domain"/>
    <property type="match status" value="1"/>
</dbReference>
<name>A0A147K0K2_HADYE</name>
<organism evidence="2 3">
    <name type="scientific">Hadarchaeum yellowstonense</name>
    <dbReference type="NCBI Taxonomy" id="1776334"/>
    <lineage>
        <taxon>Archaea</taxon>
        <taxon>Methanobacteriati</taxon>
        <taxon>Candidatus Hadarchaeota</taxon>
        <taxon>Candidatus Hadarchaeia</taxon>
        <taxon>Candidatus Hadarchaeales</taxon>
        <taxon>Candidatus Hadarchaeaceae</taxon>
        <taxon>Candidatus Hadarchaeum</taxon>
    </lineage>
</organism>
<comment type="caution">
    <text evidence="2">The sequence shown here is derived from an EMBL/GenBank/DDBJ whole genome shotgun (WGS) entry which is preliminary data.</text>
</comment>
<keyword evidence="1" id="KW-1133">Transmembrane helix</keyword>
<proteinExistence type="predicted"/>
<evidence type="ECO:0000313" key="3">
    <source>
        <dbReference type="Proteomes" id="UP000074294"/>
    </source>
</evidence>
<gene>
    <name evidence="2" type="ORF">APZ16_07265</name>
</gene>
<reference evidence="2 3" key="1">
    <citation type="journal article" date="2016" name="Nat. Microbiol.">
        <title>Genomic inference of the metabolism of cosmopolitan subsurface Archaea, Hadesarchaea.</title>
        <authorList>
            <person name="Baker B.J."/>
            <person name="Saw J.H."/>
            <person name="Lind A.E."/>
            <person name="Lazar C.S."/>
            <person name="Hinrichs K.-U."/>
            <person name="Teske A.P."/>
            <person name="Ettema T.J."/>
        </authorList>
    </citation>
    <scope>NUCLEOTIDE SEQUENCE [LARGE SCALE GENOMIC DNA]</scope>
</reference>
<dbReference type="STRING" id="1776334.APZ16_07265"/>
<keyword evidence="1" id="KW-0472">Membrane</keyword>
<protein>
    <recommendedName>
        <fullName evidence="4">ABC transmembrane type-1 domain-containing protein</fullName>
    </recommendedName>
</protein>
<dbReference type="Proteomes" id="UP000074294">
    <property type="component" value="Unassembled WGS sequence"/>
</dbReference>
<sequence>MKGIIDAVKTSRQIYQRMLSWVVNKVSKVIQFIGLLVIGFFWLHDLLLAPIGMVLLIFANIL</sequence>
<dbReference type="AlphaFoldDB" id="A0A147K0K2"/>
<evidence type="ECO:0000256" key="1">
    <source>
        <dbReference type="SAM" id="Phobius"/>
    </source>
</evidence>
<feature type="transmembrane region" description="Helical" evidence="1">
    <location>
        <begin position="29"/>
        <end position="58"/>
    </location>
</feature>
<keyword evidence="1" id="KW-0812">Transmembrane</keyword>
<evidence type="ECO:0008006" key="4">
    <source>
        <dbReference type="Google" id="ProtNLM"/>
    </source>
</evidence>
<dbReference type="EMBL" id="LQMQ01000009">
    <property type="protein sequence ID" value="KUO42267.1"/>
    <property type="molecule type" value="Genomic_DNA"/>
</dbReference>
<accession>A0A147K0K2</accession>